<dbReference type="EMBL" id="CAJVPY010000567">
    <property type="protein sequence ID" value="CAG8480585.1"/>
    <property type="molecule type" value="Genomic_DNA"/>
</dbReference>
<keyword evidence="3" id="KW-1185">Reference proteome</keyword>
<feature type="region of interest" description="Disordered" evidence="1">
    <location>
        <begin position="1"/>
        <end position="23"/>
    </location>
</feature>
<sequence>MSAHSYHIPVNKISSQTRKTEPVTTMVSTTPTSVAIKPMHPLPPTTIAHLDSIFEAVKRQVSIWGENARWKIDLVLLPDEETESQNQTIEDMINPTSSTAGHHSPISENATSSSRAIYDSSSMLQSNSRTEDDILSESNPHQSFSILDDDSVDKLDIEAAKRMLREVMVHIREYESILERSTREFGLKLKEANNRLKKANEHIEGMIKYHTMREKEKSSKHAVEIQLLQEDLRILSRKLKESNAQLVESRAKQASLQQEQEACRESYRVEQRSGQKERRSSRRKNPSSHNQPKQERVGQIVEYVPQQQTNGYLTYNFPYVRKIPQTTQMNQIQSTNQQILPSLYSTQSVRNPSFTASQNQQDLNGSVFSHYSISQNDHDRVAYSAYSFRQSAANLMPTAYPMQLDSHVMNRSTEMTSYSSIQANIPAGSTPYSAMRPNDHTGLDNLSLAAELILSSAVSSNASKDQHNGQNIHSLSNSRALTNTREGISQITEQSQPDTSMSMGINTSQKDSDAINSPIINCKSEEPVSGHTYLMHDPEVNGTPSPLRSYMSTSESIKITKIDPECDGALNEQDESMRSSPPLTERSHEDEPTVNGADIEGNCDLMDTDENIHEGESEEKANNNDVTSSHEESDDTPNPSSKRPTSLKRVVAQGYGEQLRIG</sequence>
<feature type="compositionally biased region" description="Basic and acidic residues" evidence="1">
    <location>
        <begin position="261"/>
        <end position="278"/>
    </location>
</feature>
<dbReference type="OrthoDB" id="2368172at2759"/>
<evidence type="ECO:0000313" key="3">
    <source>
        <dbReference type="Proteomes" id="UP000789405"/>
    </source>
</evidence>
<feature type="compositionally biased region" description="Basic and acidic residues" evidence="1">
    <location>
        <begin position="610"/>
        <end position="622"/>
    </location>
</feature>
<comment type="caution">
    <text evidence="2">The sequence shown here is derived from an EMBL/GenBank/DDBJ whole genome shotgun (WGS) entry which is preliminary data.</text>
</comment>
<dbReference type="AlphaFoldDB" id="A0A9N8W8G3"/>
<feature type="region of interest" description="Disordered" evidence="1">
    <location>
        <begin position="93"/>
        <end position="113"/>
    </location>
</feature>
<evidence type="ECO:0000313" key="2">
    <source>
        <dbReference type="EMBL" id="CAG8480585.1"/>
    </source>
</evidence>
<accession>A0A9N8W8G3</accession>
<feature type="region of interest" description="Disordered" evidence="1">
    <location>
        <begin position="569"/>
        <end position="662"/>
    </location>
</feature>
<name>A0A9N8W8G3_9GLOM</name>
<reference evidence="2" key="1">
    <citation type="submission" date="2021-06" db="EMBL/GenBank/DDBJ databases">
        <authorList>
            <person name="Kallberg Y."/>
            <person name="Tangrot J."/>
            <person name="Rosling A."/>
        </authorList>
    </citation>
    <scope>NUCLEOTIDE SEQUENCE</scope>
    <source>
        <strain evidence="2">MA453B</strain>
    </source>
</reference>
<organism evidence="2 3">
    <name type="scientific">Dentiscutata erythropus</name>
    <dbReference type="NCBI Taxonomy" id="1348616"/>
    <lineage>
        <taxon>Eukaryota</taxon>
        <taxon>Fungi</taxon>
        <taxon>Fungi incertae sedis</taxon>
        <taxon>Mucoromycota</taxon>
        <taxon>Glomeromycotina</taxon>
        <taxon>Glomeromycetes</taxon>
        <taxon>Diversisporales</taxon>
        <taxon>Gigasporaceae</taxon>
        <taxon>Dentiscutata</taxon>
    </lineage>
</organism>
<evidence type="ECO:0000256" key="1">
    <source>
        <dbReference type="SAM" id="MobiDB-lite"/>
    </source>
</evidence>
<proteinExistence type="predicted"/>
<gene>
    <name evidence="2" type="ORF">DERYTH_LOCUS1906</name>
</gene>
<dbReference type="Proteomes" id="UP000789405">
    <property type="component" value="Unassembled WGS sequence"/>
</dbReference>
<protein>
    <submittedName>
        <fullName evidence="2">27677_t:CDS:1</fullName>
    </submittedName>
</protein>
<feature type="region of interest" description="Disordered" evidence="1">
    <location>
        <begin position="252"/>
        <end position="299"/>
    </location>
</feature>